<gene>
    <name evidence="1" type="ORF">I3842_11G082700</name>
</gene>
<evidence type="ECO:0000313" key="1">
    <source>
        <dbReference type="EMBL" id="KAG6687633.1"/>
    </source>
</evidence>
<dbReference type="EMBL" id="CM031835">
    <property type="protein sequence ID" value="KAG6687633.1"/>
    <property type="molecule type" value="Genomic_DNA"/>
</dbReference>
<reference evidence="1" key="1">
    <citation type="submission" date="2021-01" db="EMBL/GenBank/DDBJ databases">
        <authorList>
            <person name="Lovell J.T."/>
            <person name="Bentley N."/>
            <person name="Bhattarai G."/>
            <person name="Jenkins J.W."/>
            <person name="Sreedasyam A."/>
            <person name="Alarcon Y."/>
            <person name="Bock C."/>
            <person name="Boston L."/>
            <person name="Carlson J."/>
            <person name="Cervantes K."/>
            <person name="Clermont K."/>
            <person name="Krom N."/>
            <person name="Kubenka K."/>
            <person name="Mamidi S."/>
            <person name="Mattison C."/>
            <person name="Monteros M."/>
            <person name="Pisani C."/>
            <person name="Plott C."/>
            <person name="Rajasekar S."/>
            <person name="Rhein H.S."/>
            <person name="Rohla C."/>
            <person name="Song M."/>
            <person name="Hilaire R.S."/>
            <person name="Shu S."/>
            <person name="Wells L."/>
            <person name="Wang X."/>
            <person name="Webber J."/>
            <person name="Heerema R.J."/>
            <person name="Klein P."/>
            <person name="Conner P."/>
            <person name="Grauke L."/>
            <person name="Grimwood J."/>
            <person name="Schmutz J."/>
            <person name="Randall J.J."/>
        </authorList>
    </citation>
    <scope>NUCLEOTIDE SEQUENCE</scope>
    <source>
        <tissue evidence="1">Leaf</tissue>
    </source>
</reference>
<protein>
    <submittedName>
        <fullName evidence="1">Uncharacterized protein</fullName>
    </submittedName>
</protein>
<comment type="caution">
    <text evidence="1">The sequence shown here is derived from an EMBL/GenBank/DDBJ whole genome shotgun (WGS) entry which is preliminary data.</text>
</comment>
<name>A0A922DP57_CARIL</name>
<evidence type="ECO:0000313" key="2">
    <source>
        <dbReference type="Proteomes" id="UP000811246"/>
    </source>
</evidence>
<organism evidence="1 2">
    <name type="scientific">Carya illinoinensis</name>
    <name type="common">Pecan</name>
    <dbReference type="NCBI Taxonomy" id="32201"/>
    <lineage>
        <taxon>Eukaryota</taxon>
        <taxon>Viridiplantae</taxon>
        <taxon>Streptophyta</taxon>
        <taxon>Embryophyta</taxon>
        <taxon>Tracheophyta</taxon>
        <taxon>Spermatophyta</taxon>
        <taxon>Magnoliopsida</taxon>
        <taxon>eudicotyledons</taxon>
        <taxon>Gunneridae</taxon>
        <taxon>Pentapetalae</taxon>
        <taxon>rosids</taxon>
        <taxon>fabids</taxon>
        <taxon>Fagales</taxon>
        <taxon>Juglandaceae</taxon>
        <taxon>Carya</taxon>
    </lineage>
</organism>
<sequence length="113" mass="13042">MTLSCHGLCKHIGDLEISRNMRKRNYTRVQDFPNEMTIHLNMFGTFIKHRIGSNLNGTGVVSMERGRRGLNTTNFSKETPKPENLRTPSGHCTVFRLSRRFGDTILFLTFPRE</sequence>
<accession>A0A922DP57</accession>
<proteinExistence type="predicted"/>
<dbReference type="AlphaFoldDB" id="A0A922DP57"/>
<dbReference type="Proteomes" id="UP000811246">
    <property type="component" value="Chromosome 11"/>
</dbReference>